<reference evidence="1 2" key="1">
    <citation type="submission" date="2016-10" db="EMBL/GenBank/DDBJ databases">
        <authorList>
            <person name="Varghese N."/>
            <person name="Submissions S."/>
        </authorList>
    </citation>
    <scope>NUCLEOTIDE SEQUENCE [LARGE SCALE GENOMIC DNA]</scope>
    <source>
        <strain evidence="1 2">CGMCC 1.3527</strain>
    </source>
</reference>
<evidence type="ECO:0000313" key="2">
    <source>
        <dbReference type="Proteomes" id="UP000324020"/>
    </source>
</evidence>
<sequence>MTGLPDAVRGADSVLISGPPMSGKYDLFNRLLAAWSDGPVVISTGRTAEKVRGDYEELTGERGDDVVVIDCVTHEQGDKREDTPTTKYVASAGNLTDIGIKFTDVVESSAGRDRAVGVYSLSQLLMYWDPERIYRFTRVMTSQTSGEGWPFVGVVGSTAHDEQVVHTLHEPFETVVETRVDDDAREFRVRGRVGQPSDWQSF</sequence>
<keyword evidence="2" id="KW-1185">Reference proteome</keyword>
<dbReference type="Proteomes" id="UP000324020">
    <property type="component" value="Unassembled WGS sequence"/>
</dbReference>
<evidence type="ECO:0000313" key="1">
    <source>
        <dbReference type="EMBL" id="SDF16233.1"/>
    </source>
</evidence>
<dbReference type="RefSeq" id="WP_149797709.1">
    <property type="nucleotide sequence ID" value="NZ_FNBO01000002.1"/>
</dbReference>
<organism evidence="1 2">
    <name type="scientific">Halorubrum xinjiangense</name>
    <dbReference type="NCBI Taxonomy" id="261291"/>
    <lineage>
        <taxon>Archaea</taxon>
        <taxon>Methanobacteriati</taxon>
        <taxon>Methanobacteriota</taxon>
        <taxon>Stenosarchaea group</taxon>
        <taxon>Halobacteria</taxon>
        <taxon>Halobacteriales</taxon>
        <taxon>Haloferacaceae</taxon>
        <taxon>Halorubrum</taxon>
    </lineage>
</organism>
<proteinExistence type="predicted"/>
<accession>A0A1G7IU81</accession>
<dbReference type="InterPro" id="IPR055927">
    <property type="entry name" value="DUF7504"/>
</dbReference>
<evidence type="ECO:0008006" key="3">
    <source>
        <dbReference type="Google" id="ProtNLM"/>
    </source>
</evidence>
<dbReference type="Pfam" id="PF24336">
    <property type="entry name" value="DUF7504"/>
    <property type="match status" value="1"/>
</dbReference>
<dbReference type="AlphaFoldDB" id="A0A1G7IU81"/>
<dbReference type="EMBL" id="FNBO01000002">
    <property type="protein sequence ID" value="SDF16233.1"/>
    <property type="molecule type" value="Genomic_DNA"/>
</dbReference>
<protein>
    <recommendedName>
        <fullName evidence="3">RecA-superfamily ATPase, KaiC/GvpD/RAD55 family</fullName>
    </recommendedName>
</protein>
<name>A0A1G7IU81_9EURY</name>
<dbReference type="OrthoDB" id="70318at2157"/>
<gene>
    <name evidence="1" type="ORF">SAMN04488067_102179</name>
</gene>